<keyword evidence="2" id="KW-1185">Reference proteome</keyword>
<sequence length="150" mass="18498">MSVIKMICEHYIFDEEDNLLVEEKETGEKLLGNKELLTYRYIIEDDELDRRFIELEEWLKEEKIVTIEFITQNTMKYFKKILHMEESIADKENRDTVENFQKNIKYQWWHEKYQEPWRNNDLTDKIIEKIVKENGFVRNHSDVEELEFGR</sequence>
<comment type="caution">
    <text evidence="1">The sequence shown here is derived from an EMBL/GenBank/DDBJ whole genome shotgun (WGS) entry which is preliminary data.</text>
</comment>
<accession>A0A2I1HX91</accession>
<protein>
    <submittedName>
        <fullName evidence="1">Uncharacterized protein</fullName>
    </submittedName>
</protein>
<dbReference type="EMBL" id="LLXI01010647">
    <property type="protein sequence ID" value="PKY63512.1"/>
    <property type="molecule type" value="Genomic_DNA"/>
</dbReference>
<evidence type="ECO:0000313" key="2">
    <source>
        <dbReference type="Proteomes" id="UP000234323"/>
    </source>
</evidence>
<dbReference type="VEuPathDB" id="FungiDB:FUN_010954"/>
<evidence type="ECO:0000313" key="1">
    <source>
        <dbReference type="EMBL" id="PKY63512.1"/>
    </source>
</evidence>
<reference evidence="1 2" key="1">
    <citation type="submission" date="2015-10" db="EMBL/GenBank/DDBJ databases">
        <title>Genome analyses suggest a sexual origin of heterokaryosis in a supposedly ancient asexual fungus.</title>
        <authorList>
            <person name="Ropars J."/>
            <person name="Sedzielewska K."/>
            <person name="Noel J."/>
            <person name="Charron P."/>
            <person name="Farinelli L."/>
            <person name="Marton T."/>
            <person name="Kruger M."/>
            <person name="Pelin A."/>
            <person name="Brachmann A."/>
            <person name="Corradi N."/>
        </authorList>
    </citation>
    <scope>NUCLEOTIDE SEQUENCE [LARGE SCALE GENOMIC DNA]</scope>
    <source>
        <strain evidence="1 2">A4</strain>
    </source>
</reference>
<dbReference type="Proteomes" id="UP000234323">
    <property type="component" value="Unassembled WGS sequence"/>
</dbReference>
<proteinExistence type="predicted"/>
<organism evidence="1 2">
    <name type="scientific">Rhizophagus irregularis</name>
    <dbReference type="NCBI Taxonomy" id="588596"/>
    <lineage>
        <taxon>Eukaryota</taxon>
        <taxon>Fungi</taxon>
        <taxon>Fungi incertae sedis</taxon>
        <taxon>Mucoromycota</taxon>
        <taxon>Glomeromycotina</taxon>
        <taxon>Glomeromycetes</taxon>
        <taxon>Glomerales</taxon>
        <taxon>Glomeraceae</taxon>
        <taxon>Rhizophagus</taxon>
    </lineage>
</organism>
<name>A0A2I1HX91_9GLOM</name>
<dbReference type="AlphaFoldDB" id="A0A2I1HX91"/>
<gene>
    <name evidence="1" type="ORF">RhiirA4_433211</name>
</gene>